<dbReference type="RefSeq" id="XP_033403153.1">
    <property type="nucleotide sequence ID" value="XM_033539590.1"/>
</dbReference>
<gene>
    <name evidence="2" type="ORF">K452DRAFT_282451</name>
</gene>
<reference evidence="2" key="1">
    <citation type="journal article" date="2020" name="Stud. Mycol.">
        <title>101 Dothideomycetes genomes: a test case for predicting lifestyles and emergence of pathogens.</title>
        <authorList>
            <person name="Haridas S."/>
            <person name="Albert R."/>
            <person name="Binder M."/>
            <person name="Bloem J."/>
            <person name="Labutti K."/>
            <person name="Salamov A."/>
            <person name="Andreopoulos B."/>
            <person name="Baker S."/>
            <person name="Barry K."/>
            <person name="Bills G."/>
            <person name="Bluhm B."/>
            <person name="Cannon C."/>
            <person name="Castanera R."/>
            <person name="Culley D."/>
            <person name="Daum C."/>
            <person name="Ezra D."/>
            <person name="Gonzalez J."/>
            <person name="Henrissat B."/>
            <person name="Kuo A."/>
            <person name="Liang C."/>
            <person name="Lipzen A."/>
            <person name="Lutzoni F."/>
            <person name="Magnuson J."/>
            <person name="Mondo S."/>
            <person name="Nolan M."/>
            <person name="Ohm R."/>
            <person name="Pangilinan J."/>
            <person name="Park H.-J."/>
            <person name="Ramirez L."/>
            <person name="Alfaro M."/>
            <person name="Sun H."/>
            <person name="Tritt A."/>
            <person name="Yoshinaga Y."/>
            <person name="Zwiers L.-H."/>
            <person name="Turgeon B."/>
            <person name="Goodwin S."/>
            <person name="Spatafora J."/>
            <person name="Crous P."/>
            <person name="Grigoriev I."/>
        </authorList>
    </citation>
    <scope>NUCLEOTIDE SEQUENCE</scope>
    <source>
        <strain evidence="2">CBS 121167</strain>
    </source>
</reference>
<organism evidence="2 3">
    <name type="scientific">Aplosporella prunicola CBS 121167</name>
    <dbReference type="NCBI Taxonomy" id="1176127"/>
    <lineage>
        <taxon>Eukaryota</taxon>
        <taxon>Fungi</taxon>
        <taxon>Dikarya</taxon>
        <taxon>Ascomycota</taxon>
        <taxon>Pezizomycotina</taxon>
        <taxon>Dothideomycetes</taxon>
        <taxon>Dothideomycetes incertae sedis</taxon>
        <taxon>Botryosphaeriales</taxon>
        <taxon>Aplosporellaceae</taxon>
        <taxon>Aplosporella</taxon>
    </lineage>
</organism>
<evidence type="ECO:0000313" key="2">
    <source>
        <dbReference type="EMBL" id="KAF2147445.1"/>
    </source>
</evidence>
<dbReference type="AlphaFoldDB" id="A0A6A6BVY1"/>
<dbReference type="GeneID" id="54297086"/>
<protein>
    <submittedName>
        <fullName evidence="2">Uncharacterized protein</fullName>
    </submittedName>
</protein>
<evidence type="ECO:0000313" key="3">
    <source>
        <dbReference type="Proteomes" id="UP000799438"/>
    </source>
</evidence>
<sequence>MRPGLEPFCSLSLPSSASLFSKPPSSPAFIPPAPSFSPPSSLFSRSALRHPTSPAAPPGPCPPH</sequence>
<name>A0A6A6BVY1_9PEZI</name>
<accession>A0A6A6BVY1</accession>
<keyword evidence="3" id="KW-1185">Reference proteome</keyword>
<dbReference type="Proteomes" id="UP000799438">
    <property type="component" value="Unassembled WGS sequence"/>
</dbReference>
<proteinExistence type="predicted"/>
<dbReference type="EMBL" id="ML995474">
    <property type="protein sequence ID" value="KAF2147445.1"/>
    <property type="molecule type" value="Genomic_DNA"/>
</dbReference>
<feature type="compositionally biased region" description="Pro residues" evidence="1">
    <location>
        <begin position="54"/>
        <end position="64"/>
    </location>
</feature>
<feature type="region of interest" description="Disordered" evidence="1">
    <location>
        <begin position="40"/>
        <end position="64"/>
    </location>
</feature>
<evidence type="ECO:0000256" key="1">
    <source>
        <dbReference type="SAM" id="MobiDB-lite"/>
    </source>
</evidence>